<dbReference type="InParanoid" id="A0A1Y2DD11"/>
<dbReference type="Proteomes" id="UP000193689">
    <property type="component" value="Unassembled WGS sequence"/>
</dbReference>
<protein>
    <recommendedName>
        <fullName evidence="1">2EXR domain-containing protein</fullName>
    </recommendedName>
</protein>
<dbReference type="PANTHER" id="PTHR35910:SF1">
    <property type="entry name" value="2EXR DOMAIN-CONTAINING PROTEIN"/>
    <property type="match status" value="1"/>
</dbReference>
<sequence>MDSGTSFHPFPRLPYELQLMVWECYRDLRPRRRHIFTYYRSGCMYAAVDVRTNKTVTVTAELGDPDCIQPVHPHAGPGDRKICLPEGSYIHVPKQTLVISGDGETLHSTRLFADKNKYAWVNFTRDVFFCGSKQPVTIPPTLYHEGFSKALLGPWSLSSPALSNSSWIKRDHWLPEIQKLAVRHHHFITDSGGSFLQKHDQDTLAHMTSLRMIYIVVPHGKTCVAKDPRWRESMADVDWFVCADAHARMHAEMLGSCAWAVSPSSKQMEGVKRELGRLFKHRNRVVSIRVVIDQYGEDLAAGSIVPDGLESLTPP</sequence>
<dbReference type="RefSeq" id="XP_040710512.1">
    <property type="nucleotide sequence ID" value="XM_040861314.1"/>
</dbReference>
<dbReference type="EMBL" id="MCFJ01000020">
    <property type="protein sequence ID" value="ORY57160.1"/>
    <property type="molecule type" value="Genomic_DNA"/>
</dbReference>
<accession>A0A1Y2DD11</accession>
<dbReference type="GeneID" id="63777526"/>
<organism evidence="2 3">
    <name type="scientific">Pseudomassariella vexata</name>
    <dbReference type="NCBI Taxonomy" id="1141098"/>
    <lineage>
        <taxon>Eukaryota</taxon>
        <taxon>Fungi</taxon>
        <taxon>Dikarya</taxon>
        <taxon>Ascomycota</taxon>
        <taxon>Pezizomycotina</taxon>
        <taxon>Sordariomycetes</taxon>
        <taxon>Xylariomycetidae</taxon>
        <taxon>Amphisphaeriales</taxon>
        <taxon>Pseudomassariaceae</taxon>
        <taxon>Pseudomassariella</taxon>
    </lineage>
</organism>
<evidence type="ECO:0000313" key="3">
    <source>
        <dbReference type="Proteomes" id="UP000193689"/>
    </source>
</evidence>
<reference evidence="2 3" key="1">
    <citation type="submission" date="2016-07" db="EMBL/GenBank/DDBJ databases">
        <title>Pervasive Adenine N6-methylation of Active Genes in Fungi.</title>
        <authorList>
            <consortium name="DOE Joint Genome Institute"/>
            <person name="Mondo S.J."/>
            <person name="Dannebaum R.O."/>
            <person name="Kuo R.C."/>
            <person name="Labutti K."/>
            <person name="Haridas S."/>
            <person name="Kuo A."/>
            <person name="Salamov A."/>
            <person name="Ahrendt S.R."/>
            <person name="Lipzen A."/>
            <person name="Sullivan W."/>
            <person name="Andreopoulos W.B."/>
            <person name="Clum A."/>
            <person name="Lindquist E."/>
            <person name="Daum C."/>
            <person name="Ramamoorthy G.K."/>
            <person name="Gryganskyi A."/>
            <person name="Culley D."/>
            <person name="Magnuson J.K."/>
            <person name="James T.Y."/>
            <person name="O'Malley M.A."/>
            <person name="Stajich J.E."/>
            <person name="Spatafora J.W."/>
            <person name="Visel A."/>
            <person name="Grigoriev I.V."/>
        </authorList>
    </citation>
    <scope>NUCLEOTIDE SEQUENCE [LARGE SCALE GENOMIC DNA]</scope>
    <source>
        <strain evidence="2 3">CBS 129021</strain>
    </source>
</reference>
<name>A0A1Y2DD11_9PEZI</name>
<keyword evidence="3" id="KW-1185">Reference proteome</keyword>
<evidence type="ECO:0000259" key="1">
    <source>
        <dbReference type="Pfam" id="PF20150"/>
    </source>
</evidence>
<gene>
    <name evidence="2" type="ORF">BCR38DRAFT_449792</name>
</gene>
<dbReference type="Pfam" id="PF20150">
    <property type="entry name" value="2EXR"/>
    <property type="match status" value="1"/>
</dbReference>
<dbReference type="PANTHER" id="PTHR35910">
    <property type="entry name" value="2EXR DOMAIN-CONTAINING PROTEIN"/>
    <property type="match status" value="1"/>
</dbReference>
<dbReference type="AlphaFoldDB" id="A0A1Y2DD11"/>
<evidence type="ECO:0000313" key="2">
    <source>
        <dbReference type="EMBL" id="ORY57160.1"/>
    </source>
</evidence>
<dbReference type="OrthoDB" id="4686136at2759"/>
<comment type="caution">
    <text evidence="2">The sequence shown here is derived from an EMBL/GenBank/DDBJ whole genome shotgun (WGS) entry which is preliminary data.</text>
</comment>
<feature type="domain" description="2EXR" evidence="1">
    <location>
        <begin position="7"/>
        <end position="127"/>
    </location>
</feature>
<dbReference type="InterPro" id="IPR045518">
    <property type="entry name" value="2EXR"/>
</dbReference>
<proteinExistence type="predicted"/>